<dbReference type="EMBL" id="JACHXD010000012">
    <property type="protein sequence ID" value="MBB3120935.1"/>
    <property type="molecule type" value="Genomic_DNA"/>
</dbReference>
<dbReference type="Proteomes" id="UP000541535">
    <property type="component" value="Unassembled WGS sequence"/>
</dbReference>
<keyword evidence="1" id="KW-0812">Transmembrane</keyword>
<proteinExistence type="predicted"/>
<dbReference type="Pfam" id="PF03929">
    <property type="entry name" value="PepSY_TM"/>
    <property type="match status" value="1"/>
</dbReference>
<dbReference type="AlphaFoldDB" id="A0A7W5FVF2"/>
<feature type="transmembrane region" description="Helical" evidence="1">
    <location>
        <begin position="12"/>
        <end position="37"/>
    </location>
</feature>
<organism evidence="2 3">
    <name type="scientific">Pseudoduganella violacea</name>
    <dbReference type="NCBI Taxonomy" id="1715466"/>
    <lineage>
        <taxon>Bacteria</taxon>
        <taxon>Pseudomonadati</taxon>
        <taxon>Pseudomonadota</taxon>
        <taxon>Betaproteobacteria</taxon>
        <taxon>Burkholderiales</taxon>
        <taxon>Oxalobacteraceae</taxon>
        <taxon>Telluria group</taxon>
        <taxon>Pseudoduganella</taxon>
    </lineage>
</organism>
<sequence length="507" mass="55406">MHTKRLLFLLHRWLGVVLCAFFAMWFVSGIVMMYVGYPKLTAAERLQHLPELAADAALLAPQQALANAGVTGPLKELRLAAASAGRPAYFAVPLGAAHAKGTKAAPGSGTVVVDAVSGARIPRADEAHAMASAAAYAGPGIGLHYLGTVEEDAFTHSRGLDAHRPLHRVQLDDADATLLYVSGRTAEVVRDAPRAERIWNYAGAWIHWLYPFRGNLFDRYWTDIVNWLSIAGIAAALSGTIVGIQRWRFTRTYRSGSRSPYHGVMRWHHIGGLLFALIAITWVFSGLMSMNPWRIFDSGAAPLKMEALEGGPLQFTALDAAPAVLLSAAGGGTRELRWSRSLGKTVVLAHAAAGRPLLLDSRSAQPFAIDDAALHAAATRLLPQPVRSSELLSAYDLYYYSREAHTMTGGAAKPLPVWRIAFADAHETWVYIDPHTGAVVARSDRGKRWSRWLFAMLHSWDWLPLLERRPLWDMVLIALSLGGTLLSVTGVVIGWRRLGIKLRSARA</sequence>
<keyword evidence="1" id="KW-1133">Transmembrane helix</keyword>
<dbReference type="PANTHER" id="PTHR34219">
    <property type="entry name" value="IRON-REGULATED INNER MEMBRANE PROTEIN-RELATED"/>
    <property type="match status" value="1"/>
</dbReference>
<keyword evidence="3" id="KW-1185">Reference proteome</keyword>
<keyword evidence="1" id="KW-0472">Membrane</keyword>
<gene>
    <name evidence="2" type="ORF">FHS03_004008</name>
</gene>
<feature type="transmembrane region" description="Helical" evidence="1">
    <location>
        <begin position="267"/>
        <end position="288"/>
    </location>
</feature>
<protein>
    <submittedName>
        <fullName evidence="2">Putative iron-regulated membrane protein</fullName>
    </submittedName>
</protein>
<comment type="caution">
    <text evidence="2">The sequence shown here is derived from an EMBL/GenBank/DDBJ whole genome shotgun (WGS) entry which is preliminary data.</text>
</comment>
<reference evidence="2 3" key="1">
    <citation type="submission" date="2020-08" db="EMBL/GenBank/DDBJ databases">
        <title>Genomic Encyclopedia of Type Strains, Phase III (KMG-III): the genomes of soil and plant-associated and newly described type strains.</title>
        <authorList>
            <person name="Whitman W."/>
        </authorList>
    </citation>
    <scope>NUCLEOTIDE SEQUENCE [LARGE SCALE GENOMIC DNA]</scope>
    <source>
        <strain evidence="2 3">CECT 8897</strain>
    </source>
</reference>
<feature type="transmembrane region" description="Helical" evidence="1">
    <location>
        <begin position="471"/>
        <end position="495"/>
    </location>
</feature>
<accession>A0A7W5FVF2</accession>
<evidence type="ECO:0000256" key="1">
    <source>
        <dbReference type="SAM" id="Phobius"/>
    </source>
</evidence>
<evidence type="ECO:0000313" key="3">
    <source>
        <dbReference type="Proteomes" id="UP000541535"/>
    </source>
</evidence>
<dbReference type="InterPro" id="IPR005625">
    <property type="entry name" value="PepSY-ass_TM"/>
</dbReference>
<evidence type="ECO:0000313" key="2">
    <source>
        <dbReference type="EMBL" id="MBB3120935.1"/>
    </source>
</evidence>
<dbReference type="PANTHER" id="PTHR34219:SF6">
    <property type="entry name" value="BLR3280 PROTEIN"/>
    <property type="match status" value="1"/>
</dbReference>
<feature type="transmembrane region" description="Helical" evidence="1">
    <location>
        <begin position="224"/>
        <end position="247"/>
    </location>
</feature>
<name>A0A7W5FVF2_9BURK</name>